<feature type="transmembrane region" description="Helical" evidence="5">
    <location>
        <begin position="21"/>
        <end position="39"/>
    </location>
</feature>
<feature type="transmembrane region" description="Helical" evidence="5">
    <location>
        <begin position="207"/>
        <end position="232"/>
    </location>
</feature>
<name>A0A1T4YE84_9MICO</name>
<protein>
    <submittedName>
        <fullName evidence="7">Amino acid/polyamine/organocation transporter, APC superfamily</fullName>
    </submittedName>
</protein>
<evidence type="ECO:0000259" key="6">
    <source>
        <dbReference type="Pfam" id="PF00324"/>
    </source>
</evidence>
<feature type="transmembrane region" description="Helical" evidence="5">
    <location>
        <begin position="381"/>
        <end position="406"/>
    </location>
</feature>
<keyword evidence="2 5" id="KW-0812">Transmembrane</keyword>
<evidence type="ECO:0000256" key="2">
    <source>
        <dbReference type="ARBA" id="ARBA00022692"/>
    </source>
</evidence>
<evidence type="ECO:0000256" key="5">
    <source>
        <dbReference type="SAM" id="Phobius"/>
    </source>
</evidence>
<dbReference type="PIRSF" id="PIRSF006060">
    <property type="entry name" value="AA_transporter"/>
    <property type="match status" value="1"/>
</dbReference>
<proteinExistence type="predicted"/>
<feature type="transmembrane region" description="Helical" evidence="5">
    <location>
        <begin position="353"/>
        <end position="375"/>
    </location>
</feature>
<keyword evidence="4 5" id="KW-0472">Membrane</keyword>
<dbReference type="InterPro" id="IPR004841">
    <property type="entry name" value="AA-permease/SLC12A_dom"/>
</dbReference>
<feature type="transmembrane region" description="Helical" evidence="5">
    <location>
        <begin position="453"/>
        <end position="474"/>
    </location>
</feature>
<gene>
    <name evidence="7" type="ORF">SAMN06295879_2941</name>
</gene>
<evidence type="ECO:0000313" key="7">
    <source>
        <dbReference type="EMBL" id="SKB00147.1"/>
    </source>
</evidence>
<dbReference type="GO" id="GO:0005886">
    <property type="term" value="C:plasma membrane"/>
    <property type="evidence" value="ECO:0007669"/>
    <property type="project" value="UniProtKB-SubCell"/>
</dbReference>
<dbReference type="Proteomes" id="UP000189735">
    <property type="component" value="Unassembled WGS sequence"/>
</dbReference>
<dbReference type="AlphaFoldDB" id="A0A1T4YE84"/>
<evidence type="ECO:0000256" key="1">
    <source>
        <dbReference type="ARBA" id="ARBA00004141"/>
    </source>
</evidence>
<dbReference type="EMBL" id="FUYG01000008">
    <property type="protein sequence ID" value="SKB00147.1"/>
    <property type="molecule type" value="Genomic_DNA"/>
</dbReference>
<dbReference type="Gene3D" id="1.20.1740.10">
    <property type="entry name" value="Amino acid/polyamine transporter I"/>
    <property type="match status" value="1"/>
</dbReference>
<reference evidence="8" key="1">
    <citation type="submission" date="2017-02" db="EMBL/GenBank/DDBJ databases">
        <authorList>
            <person name="Varghese N."/>
            <person name="Submissions S."/>
        </authorList>
    </citation>
    <scope>NUCLEOTIDE SEQUENCE [LARGE SCALE GENOMIC DNA]</scope>
    <source>
        <strain evidence="8">VKM Ac-2052</strain>
    </source>
</reference>
<feature type="domain" description="Amino acid permease/ SLC12A" evidence="6">
    <location>
        <begin position="32"/>
        <end position="442"/>
    </location>
</feature>
<dbReference type="InterPro" id="IPR050367">
    <property type="entry name" value="APC_superfamily"/>
</dbReference>
<keyword evidence="3 5" id="KW-1133">Transmembrane helix</keyword>
<dbReference type="Pfam" id="PF00324">
    <property type="entry name" value="AA_permease"/>
    <property type="match status" value="1"/>
</dbReference>
<dbReference type="PANTHER" id="PTHR42770:SF16">
    <property type="entry name" value="AMINO ACID PERMEASE"/>
    <property type="match status" value="1"/>
</dbReference>
<evidence type="ECO:0000313" key="8">
    <source>
        <dbReference type="Proteomes" id="UP000189735"/>
    </source>
</evidence>
<feature type="transmembrane region" description="Helical" evidence="5">
    <location>
        <begin position="418"/>
        <end position="441"/>
    </location>
</feature>
<dbReference type="RefSeq" id="WP_078715023.1">
    <property type="nucleotide sequence ID" value="NZ_FUYG01000008.1"/>
</dbReference>
<feature type="transmembrane region" description="Helical" evidence="5">
    <location>
        <begin position="167"/>
        <end position="187"/>
    </location>
</feature>
<feature type="transmembrane region" description="Helical" evidence="5">
    <location>
        <begin position="301"/>
        <end position="321"/>
    </location>
</feature>
<dbReference type="PANTHER" id="PTHR42770">
    <property type="entry name" value="AMINO ACID TRANSPORTER-RELATED"/>
    <property type="match status" value="1"/>
</dbReference>
<sequence>MTSRTASLGTTIPQRELKKNSVTVAGIVFLVLAAASPIIGLTGAVPVTMVIGNGLGVTMSYLLIGALLLLFSVGFVLMSRHVTDAGALYAYAGKGLGAEASIGVAGLAVYAYTAVQVAIYAFFGATVVALLAPAIGIALPWWLGSLALIAVVQVFGYLRLELGAKVLGVLLLGEWGVMIAMAISIAIQGGAGEGFAIDQVFSVQSLLVGAPGVALTFAFASSLGFEAAAVFGEEVANPRKSVPRATYLSVALIAGFFVVTTWMITVGYGPSAVLAEAGKALESGDTASFIYGLGDRYLGPWAPAVMGVFIVTSIFAAALAFHNSIARYMFTLGRGGVLPAALGKVHAKTGAPFVASVAQTTGAVVLTAIFALVGADPITIVFNWGGGIAVVALVLAYLFVSLSVIVYFRRTKQPDATYWNSVIAPALSVLTLVGALVIIISNFGTLVGGDGDLVTVLILSIAAVFVAGVVRAVVMRVRTHRRVSVEALEDATAQLS</sequence>
<comment type="subcellular location">
    <subcellularLocation>
        <location evidence="1">Membrane</location>
        <topology evidence="1">Multi-pass membrane protein</topology>
    </subcellularLocation>
</comment>
<feature type="transmembrane region" description="Helical" evidence="5">
    <location>
        <begin position="59"/>
        <end position="79"/>
    </location>
</feature>
<evidence type="ECO:0000256" key="3">
    <source>
        <dbReference type="ARBA" id="ARBA00022989"/>
    </source>
</evidence>
<accession>A0A1T4YE84</accession>
<evidence type="ECO:0000256" key="4">
    <source>
        <dbReference type="ARBA" id="ARBA00023136"/>
    </source>
</evidence>
<feature type="transmembrane region" description="Helical" evidence="5">
    <location>
        <begin position="244"/>
        <end position="264"/>
    </location>
</feature>
<organism evidence="7 8">
    <name type="scientific">Agreia bicolorata</name>
    <dbReference type="NCBI Taxonomy" id="110935"/>
    <lineage>
        <taxon>Bacteria</taxon>
        <taxon>Bacillati</taxon>
        <taxon>Actinomycetota</taxon>
        <taxon>Actinomycetes</taxon>
        <taxon>Micrococcales</taxon>
        <taxon>Microbacteriaceae</taxon>
        <taxon>Agreia</taxon>
    </lineage>
</organism>
<feature type="transmembrane region" description="Helical" evidence="5">
    <location>
        <begin position="100"/>
        <end position="123"/>
    </location>
</feature>
<feature type="transmembrane region" description="Helical" evidence="5">
    <location>
        <begin position="129"/>
        <end position="155"/>
    </location>
</feature>
<dbReference type="GO" id="GO:0022857">
    <property type="term" value="F:transmembrane transporter activity"/>
    <property type="evidence" value="ECO:0007669"/>
    <property type="project" value="InterPro"/>
</dbReference>